<dbReference type="GO" id="GO:0030203">
    <property type="term" value="P:glycosaminoglycan metabolic process"/>
    <property type="evidence" value="ECO:0007669"/>
    <property type="project" value="TreeGrafter"/>
</dbReference>
<dbReference type="FunFam" id="3.20.20.80:FF:000063">
    <property type="entry name" value="Beta-hexosaminidase"/>
    <property type="match status" value="1"/>
</dbReference>
<evidence type="ECO:0000256" key="8">
    <source>
        <dbReference type="PIRSR" id="PIRSR001093-1"/>
    </source>
</evidence>
<comment type="similarity">
    <text evidence="2 7">Belongs to the glycosyl hydrolase 20 family.</text>
</comment>
<dbReference type="InterPro" id="IPR017853">
    <property type="entry name" value="GH"/>
</dbReference>
<evidence type="ECO:0000313" key="13">
    <source>
        <dbReference type="Proteomes" id="UP000521872"/>
    </source>
</evidence>
<dbReference type="Proteomes" id="UP000521872">
    <property type="component" value="Unassembled WGS sequence"/>
</dbReference>
<dbReference type="GO" id="GO:0004563">
    <property type="term" value="F:beta-N-acetylhexosaminidase activity"/>
    <property type="evidence" value="ECO:0007669"/>
    <property type="project" value="UniProtKB-EC"/>
</dbReference>
<dbReference type="Pfam" id="PF00728">
    <property type="entry name" value="Glyco_hydro_20"/>
    <property type="match status" value="1"/>
</dbReference>
<comment type="catalytic activity">
    <reaction evidence="1 7">
        <text>Hydrolysis of terminal non-reducing N-acetyl-D-hexosamine residues in N-acetyl-beta-D-hexosaminides.</text>
        <dbReference type="EC" id="3.2.1.52"/>
    </reaction>
</comment>
<dbReference type="PIRSF" id="PIRSF001093">
    <property type="entry name" value="B-hxosamndse_ab_euk"/>
    <property type="match status" value="1"/>
</dbReference>
<evidence type="ECO:0000259" key="11">
    <source>
        <dbReference type="Pfam" id="PF14845"/>
    </source>
</evidence>
<dbReference type="PANTHER" id="PTHR22600:SF26">
    <property type="entry name" value="BETA-N-ACETYLHEXOSAMINIDASE"/>
    <property type="match status" value="1"/>
</dbReference>
<dbReference type="EC" id="3.2.1.52" evidence="7"/>
<reference evidence="12 13" key="1">
    <citation type="submission" date="2019-12" db="EMBL/GenBank/DDBJ databases">
        <authorList>
            <person name="Floudas D."/>
            <person name="Bentzer J."/>
            <person name="Ahren D."/>
            <person name="Johansson T."/>
            <person name="Persson P."/>
            <person name="Tunlid A."/>
        </authorList>
    </citation>
    <scope>NUCLEOTIDE SEQUENCE [LARGE SCALE GENOMIC DNA]</scope>
    <source>
        <strain evidence="12 13">CBS 102.39</strain>
    </source>
</reference>
<comment type="caution">
    <text evidence="12">The sequence shown here is derived from an EMBL/GenBank/DDBJ whole genome shotgun (WGS) entry which is preliminary data.</text>
</comment>
<evidence type="ECO:0000256" key="6">
    <source>
        <dbReference type="ARBA" id="ARBA00023295"/>
    </source>
</evidence>
<evidence type="ECO:0000256" key="4">
    <source>
        <dbReference type="ARBA" id="ARBA00022801"/>
    </source>
</evidence>
<dbReference type="GO" id="GO:0005975">
    <property type="term" value="P:carbohydrate metabolic process"/>
    <property type="evidence" value="ECO:0007669"/>
    <property type="project" value="InterPro"/>
</dbReference>
<dbReference type="SUPFAM" id="SSF55545">
    <property type="entry name" value="beta-N-acetylhexosaminidase-like domain"/>
    <property type="match status" value="1"/>
</dbReference>
<evidence type="ECO:0000256" key="1">
    <source>
        <dbReference type="ARBA" id="ARBA00001231"/>
    </source>
</evidence>
<dbReference type="SUPFAM" id="SSF51445">
    <property type="entry name" value="(Trans)glycosidases"/>
    <property type="match status" value="1"/>
</dbReference>
<dbReference type="Gene3D" id="3.30.379.10">
    <property type="entry name" value="Chitobiase/beta-hexosaminidase domain 2-like"/>
    <property type="match status" value="1"/>
</dbReference>
<proteinExistence type="inferred from homology"/>
<evidence type="ECO:0000256" key="7">
    <source>
        <dbReference type="PIRNR" id="PIRNR001093"/>
    </source>
</evidence>
<dbReference type="Pfam" id="PF14845">
    <property type="entry name" value="Glycohydro_20b2"/>
    <property type="match status" value="1"/>
</dbReference>
<dbReference type="AlphaFoldDB" id="A0A8H4QUB4"/>
<evidence type="ECO:0000256" key="5">
    <source>
        <dbReference type="ARBA" id="ARBA00023180"/>
    </source>
</evidence>
<sequence length="566" mass="61217">MKVPCFRALITVTVLGVCHSVHALWPMPRNLETGTTLVKLAPTFDIHVQGISQVPQDLLDAISRTKTRLGSDKLQRLVVGRGSVDKGSLAHAPSLSKLVLSVTGSKTVQSIMHEATKDIASRSEGYSLSLPSTNGGTATITANSSLGLFRGLTTFEQLFYDDGTGVTYAYQAPVTIKNDSPAYPWRGFMLDTARNFFAVSDIKRTLDAMRMVKMSQFHWHVVDSQSFPLTIPGFPELTQKGAYSADEIYSSADIQVIVTYAGTRGIDVLVEIDTPGHTAVISTSHPEHIACAQASPWESFANEPPAGQLRLASAATANFTASIIKNIAHTLPSTMFSTGGDELNVNCYTQDAQTQADLKASGKTLEQALDAFTQTTHGTLKAIGKTPVVWEEMALEHQVTLSNETIVMVWISSQNAAAVTAKGLRLVHGPSDFFYLDCGAGEWIGNDSAGNSWCDPFKSWQKAYTFDPLASLSAAEIPLVLGGQQLLWTEQSSPQNLDSIAWPRAAASAEIFWTGSKLPDGTAINVVNALPRLHDLRFRMVQRGINAIALQPQWCALRDGSCNLDS</sequence>
<feature type="domain" description="Glycoside hydrolase family 20 catalytic" evidence="10">
    <location>
        <begin position="183"/>
        <end position="515"/>
    </location>
</feature>
<dbReference type="CDD" id="cd06562">
    <property type="entry name" value="GH20_HexA_HexB-like"/>
    <property type="match status" value="1"/>
</dbReference>
<keyword evidence="6 7" id="KW-0326">Glycosidase</keyword>
<dbReference type="Gene3D" id="3.20.20.80">
    <property type="entry name" value="Glycosidases"/>
    <property type="match status" value="1"/>
</dbReference>
<feature type="signal peptide" evidence="9">
    <location>
        <begin position="1"/>
        <end position="23"/>
    </location>
</feature>
<dbReference type="InterPro" id="IPR029019">
    <property type="entry name" value="HEX_eukaryotic_N"/>
</dbReference>
<dbReference type="EMBL" id="JAACJL010000030">
    <property type="protein sequence ID" value="KAF4617318.1"/>
    <property type="molecule type" value="Genomic_DNA"/>
</dbReference>
<accession>A0A8H4QUB4</accession>
<evidence type="ECO:0000259" key="10">
    <source>
        <dbReference type="Pfam" id="PF00728"/>
    </source>
</evidence>
<protein>
    <recommendedName>
        <fullName evidence="7">Beta-hexosaminidase</fullName>
        <ecNumber evidence="7">3.2.1.52</ecNumber>
    </recommendedName>
</protein>
<feature type="active site" description="Proton donor" evidence="8">
    <location>
        <position position="342"/>
    </location>
</feature>
<evidence type="ECO:0000256" key="3">
    <source>
        <dbReference type="ARBA" id="ARBA00022729"/>
    </source>
</evidence>
<feature type="chain" id="PRO_5034818651" description="Beta-hexosaminidase" evidence="9">
    <location>
        <begin position="24"/>
        <end position="566"/>
    </location>
</feature>
<keyword evidence="5" id="KW-0325">Glycoprotein</keyword>
<keyword evidence="3 9" id="KW-0732">Signal</keyword>
<evidence type="ECO:0000313" key="12">
    <source>
        <dbReference type="EMBL" id="KAF4617318.1"/>
    </source>
</evidence>
<dbReference type="InterPro" id="IPR025705">
    <property type="entry name" value="Beta_hexosaminidase_sua/sub"/>
</dbReference>
<name>A0A8H4QUB4_9AGAR</name>
<gene>
    <name evidence="12" type="ORF">D9613_005806</name>
</gene>
<dbReference type="PRINTS" id="PR00738">
    <property type="entry name" value="GLHYDRLASE20"/>
</dbReference>
<evidence type="ECO:0000256" key="9">
    <source>
        <dbReference type="SAM" id="SignalP"/>
    </source>
</evidence>
<dbReference type="InterPro" id="IPR015883">
    <property type="entry name" value="Glyco_hydro_20_cat"/>
</dbReference>
<keyword evidence="13" id="KW-1185">Reference proteome</keyword>
<dbReference type="GO" id="GO:0016020">
    <property type="term" value="C:membrane"/>
    <property type="evidence" value="ECO:0007669"/>
    <property type="project" value="TreeGrafter"/>
</dbReference>
<feature type="domain" description="Beta-hexosaminidase eukaryotic type N-terminal" evidence="11">
    <location>
        <begin position="24"/>
        <end position="158"/>
    </location>
</feature>
<evidence type="ECO:0000256" key="2">
    <source>
        <dbReference type="ARBA" id="ARBA00006285"/>
    </source>
</evidence>
<dbReference type="PANTHER" id="PTHR22600">
    <property type="entry name" value="BETA-HEXOSAMINIDASE"/>
    <property type="match status" value="1"/>
</dbReference>
<organism evidence="12 13">
    <name type="scientific">Agrocybe pediades</name>
    <dbReference type="NCBI Taxonomy" id="84607"/>
    <lineage>
        <taxon>Eukaryota</taxon>
        <taxon>Fungi</taxon>
        <taxon>Dikarya</taxon>
        <taxon>Basidiomycota</taxon>
        <taxon>Agaricomycotina</taxon>
        <taxon>Agaricomycetes</taxon>
        <taxon>Agaricomycetidae</taxon>
        <taxon>Agaricales</taxon>
        <taxon>Agaricineae</taxon>
        <taxon>Strophariaceae</taxon>
        <taxon>Agrocybe</taxon>
    </lineage>
</organism>
<keyword evidence="4 7" id="KW-0378">Hydrolase</keyword>
<dbReference type="InterPro" id="IPR029018">
    <property type="entry name" value="Hex-like_dom2"/>
</dbReference>